<reference evidence="7 8" key="1">
    <citation type="submission" date="2018-11" db="EMBL/GenBank/DDBJ databases">
        <authorList>
            <person name="Li F."/>
        </authorList>
    </citation>
    <scope>NUCLEOTIDE SEQUENCE [LARGE SCALE GENOMIC DNA]</scope>
    <source>
        <strain evidence="7 8">Gsoil 097</strain>
    </source>
</reference>
<sequence length="596" mass="64404">MREYSTPQQVTIPDVGNLTDDVVTNGVEHPETVVFARRSGDSWVDVTAAAFLDEVRAVAKGLIAAGVEAGDRVALLSRTRYEWTLFDYAIWFAGAATVPIYETSSAEQIEWILSDSGTRAVIAETPEHTGRLKAIRDRLPEVHHVWSIDDNAVAVLTTLGSEISDEDLEARRTANGPDALATLIYTSGTTGRPKGCMLTHGNFMFELGVAVDELDKLFTGDEASTLLFLPLAHVFARIIQVGCVKARVRMGHSADIKNLLDDFAAFKPTFILAVPRVFEKVFNTASQRAAADGKGRIFNRAAEVAMAYSRGLETGKVGLAVKAQHSVFDKLVYAKLRTALGGRCEYAVSGGAPLGDRLGHFYRGIGVNVLEGYGLTETTAALTVNLPDAQKVGTVGRPIQGTGVRVADDGELLFRGGQVFAGYWNNEAATAEAKDADGWFHTGDVGEIDEEGFVRITGRKKEILVTAGGKNVAPAVLEDRLRSHLLIDQCVVVGDGRPFIGALITLDRETVPGWAESNGKPTDIAKLLDDPDLYAAVEGAVEDANKAVSKAESIRKFVILGDEWTEEGGQLTPSLKLKRNVVMRENVDEVEALYSR</sequence>
<evidence type="ECO:0000256" key="5">
    <source>
        <dbReference type="ARBA" id="ARBA00032875"/>
    </source>
</evidence>
<keyword evidence="8" id="KW-1185">Reference proteome</keyword>
<keyword evidence="3" id="KW-0276">Fatty acid metabolism</keyword>
<name>A0A3N0CLR3_9ACTN</name>
<dbReference type="SUPFAM" id="SSF56801">
    <property type="entry name" value="Acetyl-CoA synthetase-like"/>
    <property type="match status" value="1"/>
</dbReference>
<dbReference type="InterPro" id="IPR042099">
    <property type="entry name" value="ANL_N_sf"/>
</dbReference>
<keyword evidence="4" id="KW-0443">Lipid metabolism</keyword>
<dbReference type="Pfam" id="PF00501">
    <property type="entry name" value="AMP-binding"/>
    <property type="match status" value="1"/>
</dbReference>
<dbReference type="RefSeq" id="WP_123226807.1">
    <property type="nucleotide sequence ID" value="NZ_RJSE01000005.1"/>
</dbReference>
<dbReference type="GO" id="GO:0004467">
    <property type="term" value="F:long-chain fatty acid-CoA ligase activity"/>
    <property type="evidence" value="ECO:0007669"/>
    <property type="project" value="TreeGrafter"/>
</dbReference>
<comment type="similarity">
    <text evidence="1">Belongs to the ATP-dependent AMP-binding enzyme family.</text>
</comment>
<accession>A0A3N0CLR3</accession>
<gene>
    <name evidence="7" type="ORF">EFK50_06780</name>
</gene>
<dbReference type="Gene3D" id="3.40.50.12780">
    <property type="entry name" value="N-terminal domain of ligase-like"/>
    <property type="match status" value="2"/>
</dbReference>
<evidence type="ECO:0000256" key="4">
    <source>
        <dbReference type="ARBA" id="ARBA00023098"/>
    </source>
</evidence>
<dbReference type="EMBL" id="RJSE01000005">
    <property type="protein sequence ID" value="RNL64231.1"/>
    <property type="molecule type" value="Genomic_DNA"/>
</dbReference>
<evidence type="ECO:0000256" key="2">
    <source>
        <dbReference type="ARBA" id="ARBA00022598"/>
    </source>
</evidence>
<proteinExistence type="inferred from homology"/>
<comment type="caution">
    <text evidence="7">The sequence shown here is derived from an EMBL/GenBank/DDBJ whole genome shotgun (WGS) entry which is preliminary data.</text>
</comment>
<dbReference type="CDD" id="cd05907">
    <property type="entry name" value="VL_LC_FACS_like"/>
    <property type="match status" value="1"/>
</dbReference>
<dbReference type="Pfam" id="PF23562">
    <property type="entry name" value="AMP-binding_C_3"/>
    <property type="match status" value="1"/>
</dbReference>
<dbReference type="GO" id="GO:0016020">
    <property type="term" value="C:membrane"/>
    <property type="evidence" value="ECO:0007669"/>
    <property type="project" value="TreeGrafter"/>
</dbReference>
<keyword evidence="2 7" id="KW-0436">Ligase</keyword>
<dbReference type="PANTHER" id="PTHR43272:SF32">
    <property type="entry name" value="AMP-DEPENDENT SYNTHETASE_LIGASE DOMAIN-CONTAINING PROTEIN"/>
    <property type="match status" value="1"/>
</dbReference>
<evidence type="ECO:0000313" key="7">
    <source>
        <dbReference type="EMBL" id="RNL64231.1"/>
    </source>
</evidence>
<evidence type="ECO:0000256" key="1">
    <source>
        <dbReference type="ARBA" id="ARBA00006432"/>
    </source>
</evidence>
<organism evidence="7 8">
    <name type="scientific">Nocardioides marmoriginsengisoli</name>
    <dbReference type="NCBI Taxonomy" id="661483"/>
    <lineage>
        <taxon>Bacteria</taxon>
        <taxon>Bacillati</taxon>
        <taxon>Actinomycetota</taxon>
        <taxon>Actinomycetes</taxon>
        <taxon>Propionibacteriales</taxon>
        <taxon>Nocardioidaceae</taxon>
        <taxon>Nocardioides</taxon>
    </lineage>
</organism>
<dbReference type="InterPro" id="IPR020845">
    <property type="entry name" value="AMP-binding_CS"/>
</dbReference>
<protein>
    <recommendedName>
        <fullName evidence="5">Acyl-CoA synthetase</fullName>
    </recommendedName>
</protein>
<dbReference type="OrthoDB" id="9803968at2"/>
<dbReference type="InterPro" id="IPR000873">
    <property type="entry name" value="AMP-dep_synth/lig_dom"/>
</dbReference>
<evidence type="ECO:0000313" key="8">
    <source>
        <dbReference type="Proteomes" id="UP000267128"/>
    </source>
</evidence>
<evidence type="ECO:0000256" key="3">
    <source>
        <dbReference type="ARBA" id="ARBA00022832"/>
    </source>
</evidence>
<feature type="domain" description="AMP-dependent synthetase/ligase" evidence="6">
    <location>
        <begin position="28"/>
        <end position="424"/>
    </location>
</feature>
<dbReference type="PANTHER" id="PTHR43272">
    <property type="entry name" value="LONG-CHAIN-FATTY-ACID--COA LIGASE"/>
    <property type="match status" value="1"/>
</dbReference>
<evidence type="ECO:0000259" key="6">
    <source>
        <dbReference type="Pfam" id="PF00501"/>
    </source>
</evidence>
<dbReference type="PROSITE" id="PS00455">
    <property type="entry name" value="AMP_BINDING"/>
    <property type="match status" value="1"/>
</dbReference>
<dbReference type="Proteomes" id="UP000267128">
    <property type="component" value="Unassembled WGS sequence"/>
</dbReference>
<dbReference type="AlphaFoldDB" id="A0A3N0CLR3"/>